<name>A0ABM1EY21_PRICU</name>
<gene>
    <name evidence="3" type="primary">LOC106816960</name>
</gene>
<dbReference type="InterPro" id="IPR041667">
    <property type="entry name" value="Cupin_8"/>
</dbReference>
<dbReference type="InterPro" id="IPR003347">
    <property type="entry name" value="JmjC_dom"/>
</dbReference>
<dbReference type="InterPro" id="IPR014710">
    <property type="entry name" value="RmlC-like_jellyroll"/>
</dbReference>
<dbReference type="RefSeq" id="XP_014677092.1">
    <property type="nucleotide sequence ID" value="XM_014821606.1"/>
</dbReference>
<keyword evidence="2" id="KW-1185">Reference proteome</keyword>
<protein>
    <submittedName>
        <fullName evidence="3">Hypoxia-inducible factor 1-alpha inhibitor-like</fullName>
    </submittedName>
</protein>
<dbReference type="GeneID" id="106816960"/>
<dbReference type="Gene3D" id="2.60.120.10">
    <property type="entry name" value="Jelly Rolls"/>
    <property type="match status" value="1"/>
</dbReference>
<dbReference type="PANTHER" id="PTHR12461:SF105">
    <property type="entry name" value="HYPOXIA-INDUCIBLE FACTOR 1-ALPHA INHIBITOR"/>
    <property type="match status" value="1"/>
</dbReference>
<dbReference type="PANTHER" id="PTHR12461">
    <property type="entry name" value="HYPOXIA-INDUCIBLE FACTOR 1 ALPHA INHIBITOR-RELATED"/>
    <property type="match status" value="1"/>
</dbReference>
<accession>A0ABM1EY21</accession>
<dbReference type="SMART" id="SM00558">
    <property type="entry name" value="JmjC"/>
    <property type="match status" value="1"/>
</dbReference>
<evidence type="ECO:0000313" key="2">
    <source>
        <dbReference type="Proteomes" id="UP000695022"/>
    </source>
</evidence>
<reference evidence="3" key="1">
    <citation type="submission" date="2025-08" db="UniProtKB">
        <authorList>
            <consortium name="RefSeq"/>
        </authorList>
    </citation>
    <scope>IDENTIFICATION</scope>
</reference>
<organism evidence="2 3">
    <name type="scientific">Priapulus caudatus</name>
    <name type="common">Priapulid worm</name>
    <dbReference type="NCBI Taxonomy" id="37621"/>
    <lineage>
        <taxon>Eukaryota</taxon>
        <taxon>Metazoa</taxon>
        <taxon>Ecdysozoa</taxon>
        <taxon>Scalidophora</taxon>
        <taxon>Priapulida</taxon>
        <taxon>Priapulimorpha</taxon>
        <taxon>Priapulimorphida</taxon>
        <taxon>Priapulidae</taxon>
        <taxon>Priapulus</taxon>
    </lineage>
</organism>
<feature type="domain" description="JmjC" evidence="1">
    <location>
        <begin position="121"/>
        <end position="291"/>
    </location>
</feature>
<dbReference type="Gene3D" id="1.10.287.1010">
    <property type="entry name" value="Clavaminate synthase-like"/>
    <property type="match status" value="1"/>
</dbReference>
<evidence type="ECO:0000313" key="3">
    <source>
        <dbReference type="RefSeq" id="XP_014677092.1"/>
    </source>
</evidence>
<dbReference type="Proteomes" id="UP000695022">
    <property type="component" value="Unplaced"/>
</dbReference>
<proteinExistence type="predicted"/>
<dbReference type="Pfam" id="PF13621">
    <property type="entry name" value="Cupin_8"/>
    <property type="match status" value="1"/>
</dbReference>
<sequence length="328" mass="38364">MASGSGDRKYDPNKFRKYTFDTEPIPRLHCYHPDTDRLIANERPVVITDTHLADTALKWDLEYLAKHLGSGQHTVYRSKTHKFKYYDEKKIKNLPSFTPPTQVLRMTFAEFLDKLRNPGKDRYYLQQALNDTVGKQLVLDYLGFNWDYVNEQQRKFKWGPLTSNLLLVGMPGNVTPAHYDEQQNFFAQLRGYKRVLLFPPEQFGCLYSHPIHSPHDRQSQVDFDAPDLARFPRFREVRGHKVVLGPGDVLYIPMYWWHHVESLVDSEVTVSVNFWYKGGTVDKIEYPLSIQQKVAIMRNIEKMLLEALHDPDQMAPLLCDIVKGRYDL</sequence>
<dbReference type="InterPro" id="IPR027452">
    <property type="entry name" value="FIH-1_dom_II"/>
</dbReference>
<evidence type="ECO:0000259" key="1">
    <source>
        <dbReference type="PROSITE" id="PS51184"/>
    </source>
</evidence>
<dbReference type="PROSITE" id="PS51184">
    <property type="entry name" value="JMJC"/>
    <property type="match status" value="1"/>
</dbReference>
<dbReference type="SUPFAM" id="SSF51197">
    <property type="entry name" value="Clavaminate synthase-like"/>
    <property type="match status" value="1"/>
</dbReference>